<organism evidence="2 3">
    <name type="scientific">Euplotes crassus</name>
    <dbReference type="NCBI Taxonomy" id="5936"/>
    <lineage>
        <taxon>Eukaryota</taxon>
        <taxon>Sar</taxon>
        <taxon>Alveolata</taxon>
        <taxon>Ciliophora</taxon>
        <taxon>Intramacronucleata</taxon>
        <taxon>Spirotrichea</taxon>
        <taxon>Hypotrichia</taxon>
        <taxon>Euplotida</taxon>
        <taxon>Euplotidae</taxon>
        <taxon>Moneuplotes</taxon>
    </lineage>
</organism>
<feature type="transmembrane region" description="Helical" evidence="1">
    <location>
        <begin position="49"/>
        <end position="73"/>
    </location>
</feature>
<keyword evidence="1" id="KW-1133">Transmembrane helix</keyword>
<evidence type="ECO:0000313" key="2">
    <source>
        <dbReference type="EMBL" id="CAI2359077.1"/>
    </source>
</evidence>
<keyword evidence="3" id="KW-1185">Reference proteome</keyword>
<accession>A0AAD1U277</accession>
<comment type="caution">
    <text evidence="2">The sequence shown here is derived from an EMBL/GenBank/DDBJ whole genome shotgun (WGS) entry which is preliminary data.</text>
</comment>
<dbReference type="EMBL" id="CAMPGE010000335">
    <property type="protein sequence ID" value="CAI2359077.1"/>
    <property type="molecule type" value="Genomic_DNA"/>
</dbReference>
<sequence length="703" mass="81259">MGSKAHSKKLFKRKKTLGQKIFNSVKSFDMYGKDIVLTYDGEDKYRTHIGGIASIFVFGIVFTYIIYLVHVMLTKGDTTFIKTSLLNDLYENVEFHSPSANSKGTGHSQFDFAFKFTSSGQDYLNDPTAFSMSMSFVEQKWVTENGVAKIKRNYTDLEYEICGLEHFDYDDISEIKRIGVDTYYCPKGDYSLGGSFYSPQYNYIEMKLRKCVSGSCKSATDLENLIKDSRFSIAIVNTVVDLKNYGKPIQYMIDDGLFWELTPGIRKKTDVFVRKNDASFEDNYVQLGFPEEKEFYQVVDSSDRFEAESSSGDLLSIYFRFDKTSDIYERKIYSLGELIGQAGGFYTVLALFGSILLFIFSERLFVSSILSRIYQIDRWQEHERLDKNLRSKNQKEISKKNIQYREDGRSIKQPLTESEKFHSKTSGDLKHINSNNVLVPSLLPNLEKSMRERRVFKYGYTDILHYLFCCVVCRRKRTMRLKPRFRDHLYYEIGEEKLLDELDCVTIIKAVRQLKILTQVLFDKKQKFLMKFQRNNVIDSSSSGTSDEGQMNIVDLMASKNSKHVEIVNKKIQKAVYSFDGKHLKDLDKRIIAGILKRRLSDSDDDHDGTHKDDLQLKEITSNSSAQEEHKEDYQKFKRGVRIIPLFSNAEIGDTVNKIYETQNDAEGKERPVHYYDNESCISSVDIFQNNNSTAKISSVNSK</sequence>
<feature type="transmembrane region" description="Helical" evidence="1">
    <location>
        <begin position="338"/>
        <end position="360"/>
    </location>
</feature>
<dbReference type="GO" id="GO:0005634">
    <property type="term" value="C:nucleus"/>
    <property type="evidence" value="ECO:0007669"/>
    <property type="project" value="TreeGrafter"/>
</dbReference>
<dbReference type="PANTHER" id="PTHR31398">
    <property type="entry name" value="MEIOTIC NUCLEAR DIVISION PROTEIN 1 HOMOLOG"/>
    <property type="match status" value="1"/>
</dbReference>
<protein>
    <submittedName>
        <fullName evidence="2">Uncharacterized protein</fullName>
    </submittedName>
</protein>
<reference evidence="2" key="1">
    <citation type="submission" date="2023-07" db="EMBL/GenBank/DDBJ databases">
        <authorList>
            <consortium name="AG Swart"/>
            <person name="Singh M."/>
            <person name="Singh A."/>
            <person name="Seah K."/>
            <person name="Emmerich C."/>
        </authorList>
    </citation>
    <scope>NUCLEOTIDE SEQUENCE</scope>
    <source>
        <strain evidence="2">DP1</strain>
    </source>
</reference>
<dbReference type="GO" id="GO:0007131">
    <property type="term" value="P:reciprocal meiotic recombination"/>
    <property type="evidence" value="ECO:0007669"/>
    <property type="project" value="TreeGrafter"/>
</dbReference>
<name>A0AAD1U277_EUPCR</name>
<gene>
    <name evidence="2" type="ORF">ECRASSUSDP1_LOCUS362</name>
</gene>
<dbReference type="Proteomes" id="UP001295684">
    <property type="component" value="Unassembled WGS sequence"/>
</dbReference>
<dbReference type="PANTHER" id="PTHR31398:SF0">
    <property type="entry name" value="MEIOTIC NUCLEAR DIVISION PROTEIN 1 HOMOLOG"/>
    <property type="match status" value="1"/>
</dbReference>
<evidence type="ECO:0000256" key="1">
    <source>
        <dbReference type="SAM" id="Phobius"/>
    </source>
</evidence>
<dbReference type="AlphaFoldDB" id="A0AAD1U277"/>
<evidence type="ECO:0000313" key="3">
    <source>
        <dbReference type="Proteomes" id="UP001295684"/>
    </source>
</evidence>
<keyword evidence="1" id="KW-0812">Transmembrane</keyword>
<proteinExistence type="predicted"/>
<keyword evidence="1" id="KW-0472">Membrane</keyword>